<dbReference type="EMBL" id="BOOU01000087">
    <property type="protein sequence ID" value="GII81045.1"/>
    <property type="molecule type" value="Genomic_DNA"/>
</dbReference>
<dbReference type="RefSeq" id="WP_203992702.1">
    <property type="nucleotide sequence ID" value="NZ_BOOU01000087.1"/>
</dbReference>
<dbReference type="GO" id="GO:0015658">
    <property type="term" value="F:branched-chain amino acid transmembrane transporter activity"/>
    <property type="evidence" value="ECO:0007669"/>
    <property type="project" value="InterPro"/>
</dbReference>
<dbReference type="InterPro" id="IPR043428">
    <property type="entry name" value="LivM-like"/>
</dbReference>
<feature type="transmembrane region" description="Helical" evidence="6">
    <location>
        <begin position="87"/>
        <end position="109"/>
    </location>
</feature>
<evidence type="ECO:0000256" key="2">
    <source>
        <dbReference type="ARBA" id="ARBA00022475"/>
    </source>
</evidence>
<dbReference type="Proteomes" id="UP000655287">
    <property type="component" value="Unassembled WGS sequence"/>
</dbReference>
<keyword evidence="3 6" id="KW-0812">Transmembrane</keyword>
<evidence type="ECO:0000256" key="5">
    <source>
        <dbReference type="ARBA" id="ARBA00023136"/>
    </source>
</evidence>
<feature type="transmembrane region" description="Helical" evidence="6">
    <location>
        <begin position="219"/>
        <end position="246"/>
    </location>
</feature>
<dbReference type="AlphaFoldDB" id="A0A919V858"/>
<keyword evidence="5 6" id="KW-0472">Membrane</keyword>
<reference evidence="7" key="1">
    <citation type="submission" date="2021-01" db="EMBL/GenBank/DDBJ databases">
        <title>Whole genome shotgun sequence of Sphaerisporangium rufum NBRC 109079.</title>
        <authorList>
            <person name="Komaki H."/>
            <person name="Tamura T."/>
        </authorList>
    </citation>
    <scope>NUCLEOTIDE SEQUENCE</scope>
    <source>
        <strain evidence="7">NBRC 109079</strain>
    </source>
</reference>
<protein>
    <recommendedName>
        <fullName evidence="9">Branched-chain amino acid ABC transporter permease</fullName>
    </recommendedName>
</protein>
<evidence type="ECO:0000256" key="1">
    <source>
        <dbReference type="ARBA" id="ARBA00004651"/>
    </source>
</evidence>
<accession>A0A919V858</accession>
<comment type="caution">
    <text evidence="7">The sequence shown here is derived from an EMBL/GenBank/DDBJ whole genome shotgun (WGS) entry which is preliminary data.</text>
</comment>
<dbReference type="CDD" id="cd06581">
    <property type="entry name" value="TM_PBP1_LivM_like"/>
    <property type="match status" value="1"/>
</dbReference>
<feature type="transmembrane region" description="Helical" evidence="6">
    <location>
        <begin position="58"/>
        <end position="81"/>
    </location>
</feature>
<keyword evidence="8" id="KW-1185">Reference proteome</keyword>
<dbReference type="Pfam" id="PF02653">
    <property type="entry name" value="BPD_transp_2"/>
    <property type="match status" value="1"/>
</dbReference>
<evidence type="ECO:0000256" key="3">
    <source>
        <dbReference type="ARBA" id="ARBA00022692"/>
    </source>
</evidence>
<evidence type="ECO:0000256" key="6">
    <source>
        <dbReference type="SAM" id="Phobius"/>
    </source>
</evidence>
<feature type="transmembrane region" description="Helical" evidence="6">
    <location>
        <begin position="266"/>
        <end position="288"/>
    </location>
</feature>
<keyword evidence="4 6" id="KW-1133">Transmembrane helix</keyword>
<name>A0A919V858_9ACTN</name>
<evidence type="ECO:0000256" key="4">
    <source>
        <dbReference type="ARBA" id="ARBA00022989"/>
    </source>
</evidence>
<feature type="transmembrane region" description="Helical" evidence="6">
    <location>
        <begin position="138"/>
        <end position="156"/>
    </location>
</feature>
<gene>
    <name evidence="7" type="ORF">Sru01_60270</name>
</gene>
<sequence>MLEYLATVGTLTGIFAIAAAGLNITLGYAGVFSAAQAVFVGIGAYVTALLGPQVGGSLIICAVAAAGCSVAVAMVLALTSLRVSDEYFMVASLAFQIMVSTVFTGWYSVTKGTDGISGIPYPRLLGTELSTPETQSRLIWVVAALVVALTAVLRRGSVGRLFLAIREDPVATQTLGRSPTLGKYVAIVLGAAVSSLGGVLYAFYIGFINSAAFDYSLSIQLTAIVIVGGIGWSLGPVVGSAIVVAAVPLISLLDLPSTTVGPLEQLIYGALIIAAVGVRGYIPSAVVLRERWAARAGGARPWRRAHGPVVKP</sequence>
<dbReference type="PANTHER" id="PTHR30482:SF20">
    <property type="entry name" value="HIGH-AFFINITY BRANCHED-CHAIN AMINO ACID TRANSPORT SYSTEM PERMEASE PROTEIN LIVM"/>
    <property type="match status" value="1"/>
</dbReference>
<evidence type="ECO:0008006" key="9">
    <source>
        <dbReference type="Google" id="ProtNLM"/>
    </source>
</evidence>
<dbReference type="InterPro" id="IPR001851">
    <property type="entry name" value="ABC_transp_permease"/>
</dbReference>
<feature type="transmembrane region" description="Helical" evidence="6">
    <location>
        <begin position="30"/>
        <end position="51"/>
    </location>
</feature>
<keyword evidence="2" id="KW-1003">Cell membrane</keyword>
<dbReference type="GO" id="GO:0005886">
    <property type="term" value="C:plasma membrane"/>
    <property type="evidence" value="ECO:0007669"/>
    <property type="project" value="UniProtKB-SubCell"/>
</dbReference>
<dbReference type="PANTHER" id="PTHR30482">
    <property type="entry name" value="HIGH-AFFINITY BRANCHED-CHAIN AMINO ACID TRANSPORT SYSTEM PERMEASE"/>
    <property type="match status" value="1"/>
</dbReference>
<evidence type="ECO:0000313" key="8">
    <source>
        <dbReference type="Proteomes" id="UP000655287"/>
    </source>
</evidence>
<proteinExistence type="predicted"/>
<evidence type="ECO:0000313" key="7">
    <source>
        <dbReference type="EMBL" id="GII81045.1"/>
    </source>
</evidence>
<feature type="transmembrane region" description="Helical" evidence="6">
    <location>
        <begin position="184"/>
        <end position="207"/>
    </location>
</feature>
<comment type="subcellular location">
    <subcellularLocation>
        <location evidence="1">Cell membrane</location>
        <topology evidence="1">Multi-pass membrane protein</topology>
    </subcellularLocation>
</comment>
<organism evidence="7 8">
    <name type="scientific">Sphaerisporangium rufum</name>
    <dbReference type="NCBI Taxonomy" id="1381558"/>
    <lineage>
        <taxon>Bacteria</taxon>
        <taxon>Bacillati</taxon>
        <taxon>Actinomycetota</taxon>
        <taxon>Actinomycetes</taxon>
        <taxon>Streptosporangiales</taxon>
        <taxon>Streptosporangiaceae</taxon>
        <taxon>Sphaerisporangium</taxon>
    </lineage>
</organism>